<dbReference type="AlphaFoldDB" id="A0A3S1D9L0"/>
<comment type="caution">
    <text evidence="2">The sequence shown here is derived from an EMBL/GenBank/DDBJ whole genome shotgun (WGS) entry which is preliminary data.</text>
</comment>
<feature type="chain" id="PRO_5030083047" description="Spore coat protein U domain-containing protein" evidence="1">
    <location>
        <begin position="26"/>
        <end position="166"/>
    </location>
</feature>
<accession>A0A3S1D9L0</accession>
<dbReference type="Proteomes" id="UP000271624">
    <property type="component" value="Unassembled WGS sequence"/>
</dbReference>
<evidence type="ECO:0000313" key="2">
    <source>
        <dbReference type="EMBL" id="RUT06033.1"/>
    </source>
</evidence>
<reference evidence="2" key="2">
    <citation type="journal article" date="2019" name="Genome Biol. Evol.">
        <title>Day and night: Metabolic profiles and evolutionary relationships of six axenic non-marine cyanobacteria.</title>
        <authorList>
            <person name="Will S.E."/>
            <person name="Henke P."/>
            <person name="Boedeker C."/>
            <person name="Huang S."/>
            <person name="Brinkmann H."/>
            <person name="Rohde M."/>
            <person name="Jarek M."/>
            <person name="Friedl T."/>
            <person name="Seufert S."/>
            <person name="Schumacher M."/>
            <person name="Overmann J."/>
            <person name="Neumann-Schaal M."/>
            <person name="Petersen J."/>
        </authorList>
    </citation>
    <scope>NUCLEOTIDE SEQUENCE [LARGE SCALE GENOMIC DNA]</scope>
    <source>
        <strain evidence="2">PCC 7102</strain>
    </source>
</reference>
<dbReference type="RefSeq" id="WP_127081720.1">
    <property type="nucleotide sequence ID" value="NZ_RSCL01000007.1"/>
</dbReference>
<dbReference type="EMBL" id="RSCL01000007">
    <property type="protein sequence ID" value="RUT06033.1"/>
    <property type="molecule type" value="Genomic_DNA"/>
</dbReference>
<sequence length="166" mass="16509">MLRRVLFVSTLMLAGAFGFVNSAKADTTEKVIFTGGVTASCDVEVPTTATNTTTGTLIANAAKSELTTSTPAYVNVKCAGGSLSISDPLKTAGATDTTAKAVLTINSKTVASPAAPAGDGPKSLPLTAADTGDASINMTATVAAPATELAPDTYTYEVTVTATPGS</sequence>
<organism evidence="2 3">
    <name type="scientific">Dulcicalothrix desertica PCC 7102</name>
    <dbReference type="NCBI Taxonomy" id="232991"/>
    <lineage>
        <taxon>Bacteria</taxon>
        <taxon>Bacillati</taxon>
        <taxon>Cyanobacteriota</taxon>
        <taxon>Cyanophyceae</taxon>
        <taxon>Nostocales</taxon>
        <taxon>Calotrichaceae</taxon>
        <taxon>Dulcicalothrix</taxon>
    </lineage>
</organism>
<protein>
    <recommendedName>
        <fullName evidence="4">Spore coat protein U domain-containing protein</fullName>
    </recommendedName>
</protein>
<evidence type="ECO:0000313" key="3">
    <source>
        <dbReference type="Proteomes" id="UP000271624"/>
    </source>
</evidence>
<proteinExistence type="predicted"/>
<keyword evidence="3" id="KW-1185">Reference proteome</keyword>
<evidence type="ECO:0008006" key="4">
    <source>
        <dbReference type="Google" id="ProtNLM"/>
    </source>
</evidence>
<feature type="signal peptide" evidence="1">
    <location>
        <begin position="1"/>
        <end position="25"/>
    </location>
</feature>
<keyword evidence="1" id="KW-0732">Signal</keyword>
<gene>
    <name evidence="2" type="ORF">DSM106972_032390</name>
</gene>
<name>A0A3S1D9L0_9CYAN</name>
<reference evidence="2" key="1">
    <citation type="submission" date="2018-12" db="EMBL/GenBank/DDBJ databases">
        <authorList>
            <person name="Will S."/>
            <person name="Neumann-Schaal M."/>
            <person name="Henke P."/>
        </authorList>
    </citation>
    <scope>NUCLEOTIDE SEQUENCE</scope>
    <source>
        <strain evidence="2">PCC 7102</strain>
    </source>
</reference>
<evidence type="ECO:0000256" key="1">
    <source>
        <dbReference type="SAM" id="SignalP"/>
    </source>
</evidence>